<evidence type="ECO:0000256" key="2">
    <source>
        <dbReference type="ARBA" id="ARBA00023130"/>
    </source>
</evidence>
<evidence type="ECO:0000256" key="4">
    <source>
        <dbReference type="ARBA" id="ARBA00023319"/>
    </source>
</evidence>
<dbReference type="InterPro" id="IPR007110">
    <property type="entry name" value="Ig-like_dom"/>
</dbReference>
<evidence type="ECO:0000313" key="8">
    <source>
        <dbReference type="Proteomes" id="UP001591681"/>
    </source>
</evidence>
<keyword evidence="8" id="KW-1185">Reference proteome</keyword>
<keyword evidence="5" id="KW-1279">T cell receptor</keyword>
<evidence type="ECO:0000256" key="3">
    <source>
        <dbReference type="ARBA" id="ARBA00023170"/>
    </source>
</evidence>
<dbReference type="EMBL" id="JBHFQA010000006">
    <property type="protein sequence ID" value="KAL2097858.1"/>
    <property type="molecule type" value="Genomic_DNA"/>
</dbReference>
<proteinExistence type="predicted"/>
<dbReference type="InterPro" id="IPR036179">
    <property type="entry name" value="Ig-like_dom_sf"/>
</dbReference>
<dbReference type="InterPro" id="IPR051287">
    <property type="entry name" value="TCR_variable_region"/>
</dbReference>
<dbReference type="PANTHER" id="PTHR19367">
    <property type="entry name" value="T-CELL RECEPTOR ALPHA CHAIN V REGION"/>
    <property type="match status" value="1"/>
</dbReference>
<comment type="caution">
    <text evidence="7">The sequence shown here is derived from an EMBL/GenBank/DDBJ whole genome shotgun (WGS) entry which is preliminary data.</text>
</comment>
<dbReference type="InterPro" id="IPR003599">
    <property type="entry name" value="Ig_sub"/>
</dbReference>
<reference evidence="7 8" key="1">
    <citation type="submission" date="2024-09" db="EMBL/GenBank/DDBJ databases">
        <title>A chromosome-level genome assembly of Gray's grenadier anchovy, Coilia grayii.</title>
        <authorList>
            <person name="Fu Z."/>
        </authorList>
    </citation>
    <scope>NUCLEOTIDE SEQUENCE [LARGE SCALE GENOMIC DNA]</scope>
    <source>
        <strain evidence="7">G4</strain>
        <tissue evidence="7">Muscle</tissue>
    </source>
</reference>
<evidence type="ECO:0000313" key="7">
    <source>
        <dbReference type="EMBL" id="KAL2097858.1"/>
    </source>
</evidence>
<keyword evidence="5" id="KW-0391">Immunity</keyword>
<dbReference type="GO" id="GO:0042101">
    <property type="term" value="C:T cell receptor complex"/>
    <property type="evidence" value="ECO:0007669"/>
    <property type="project" value="UniProtKB-KW"/>
</dbReference>
<keyword evidence="4" id="KW-0393">Immunoglobulin domain</keyword>
<gene>
    <name evidence="7" type="ORF">ACEWY4_007065</name>
</gene>
<dbReference type="SUPFAM" id="SSF48726">
    <property type="entry name" value="Immunoglobulin"/>
    <property type="match status" value="2"/>
</dbReference>
<dbReference type="PROSITE" id="PS50835">
    <property type="entry name" value="IG_LIKE"/>
    <property type="match status" value="1"/>
</dbReference>
<evidence type="ECO:0000259" key="6">
    <source>
        <dbReference type="PROSITE" id="PS50835"/>
    </source>
</evidence>
<keyword evidence="1" id="KW-0732">Signal</keyword>
<dbReference type="GO" id="GO:0002250">
    <property type="term" value="P:adaptive immune response"/>
    <property type="evidence" value="ECO:0007669"/>
    <property type="project" value="UniProtKB-KW"/>
</dbReference>
<evidence type="ECO:0000256" key="1">
    <source>
        <dbReference type="ARBA" id="ARBA00022729"/>
    </source>
</evidence>
<name>A0ABD1KFC8_9TELE</name>
<organism evidence="7 8">
    <name type="scientific">Coilia grayii</name>
    <name type="common">Gray's grenadier anchovy</name>
    <dbReference type="NCBI Taxonomy" id="363190"/>
    <lineage>
        <taxon>Eukaryota</taxon>
        <taxon>Metazoa</taxon>
        <taxon>Chordata</taxon>
        <taxon>Craniata</taxon>
        <taxon>Vertebrata</taxon>
        <taxon>Euteleostomi</taxon>
        <taxon>Actinopterygii</taxon>
        <taxon>Neopterygii</taxon>
        <taxon>Teleostei</taxon>
        <taxon>Clupei</taxon>
        <taxon>Clupeiformes</taxon>
        <taxon>Clupeoidei</taxon>
        <taxon>Engraulidae</taxon>
        <taxon>Coilinae</taxon>
        <taxon>Coilia</taxon>
    </lineage>
</organism>
<dbReference type="SMART" id="SM00406">
    <property type="entry name" value="IGv"/>
    <property type="match status" value="1"/>
</dbReference>
<dbReference type="Pfam" id="PF07686">
    <property type="entry name" value="V-set"/>
    <property type="match status" value="1"/>
</dbReference>
<dbReference type="InterPro" id="IPR013783">
    <property type="entry name" value="Ig-like_fold"/>
</dbReference>
<dbReference type="InterPro" id="IPR013106">
    <property type="entry name" value="Ig_V-set"/>
</dbReference>
<sequence length="212" mass="23491">MPEFLCYIFEHGALSQKVPRLTPSIDKESKRVFLELSSSEASDSAVYYCALRPTVTGTPTLLCKNLSHGVTGGGESAGNVIASLQSLLIISEGQHIKFSCNYSGSVNNLQWYRQYPNSIPEFLYYIFEHGTLSQKVPRLTPSIDKESKRVFLELSPAEVSDSAVYYCALVPTVTGTPTLLCKNLTHGERGGGGWRYIFYTSPKITQCIYSDH</sequence>
<protein>
    <recommendedName>
        <fullName evidence="6">Ig-like domain-containing protein</fullName>
    </recommendedName>
</protein>
<evidence type="ECO:0000256" key="5">
    <source>
        <dbReference type="ARBA" id="ARBA00043266"/>
    </source>
</evidence>
<dbReference type="Gene3D" id="2.60.40.10">
    <property type="entry name" value="Immunoglobulins"/>
    <property type="match status" value="2"/>
</dbReference>
<dbReference type="Proteomes" id="UP001591681">
    <property type="component" value="Unassembled WGS sequence"/>
</dbReference>
<accession>A0ABD1KFC8</accession>
<dbReference type="AlphaFoldDB" id="A0ABD1KFC8"/>
<keyword evidence="3" id="KW-0675">Receptor</keyword>
<keyword evidence="2" id="KW-1064">Adaptive immunity</keyword>
<dbReference type="PANTHER" id="PTHR19367:SF18">
    <property type="entry name" value="T CELL RECEPTOR ALPHA VARIABLE 16"/>
    <property type="match status" value="1"/>
</dbReference>
<feature type="domain" description="Ig-like" evidence="6">
    <location>
        <begin position="53"/>
        <end position="167"/>
    </location>
</feature>
<dbReference type="SMART" id="SM00409">
    <property type="entry name" value="IG"/>
    <property type="match status" value="1"/>
</dbReference>